<sequence length="406" mass="46425">MEAQGEPRSISVTISRADVSVPARVANSSSVPGGRLYVTASASMASPSQNQSLEYKTARIIEKSREQGWSELKDGCHDNAVGSSHDQDTQVIWSELKRWYPRTFQDMGERVELGQLIAEGGQAHIYEAKLQGVIHEWEKQYNYKKCVAKVYKMQGFSLADLQRQWPLRTKDIALGRGIASGEIIFNESLGNCNGVHFGTFLKDGRFAFLMVRRWGDLRTLIDLSLSHNNSQRPPFSHSQVVKIMRDIAWGMRELHSRGVLHRDLKSANILVRVSTNPQGDGLKCYVADFESSMLVQGTGFWRAPEVLAELQKHPSDRNVDIWTEKVDIYSYAMIFYEVLTGHVPFFGYGKHDWKRVIDGERPHLPQYVDLKFKDIVQRCWHKDPSHRPSFEDIESELGEIMRKQRL</sequence>
<accession>A0A8T0GH64</accession>
<dbReference type="InterPro" id="IPR050167">
    <property type="entry name" value="Ser_Thr_protein_kinase"/>
</dbReference>
<dbReference type="GO" id="GO:0005524">
    <property type="term" value="F:ATP binding"/>
    <property type="evidence" value="ECO:0007669"/>
    <property type="project" value="InterPro"/>
</dbReference>
<dbReference type="PANTHER" id="PTHR23257">
    <property type="entry name" value="SERINE-THREONINE PROTEIN KINASE"/>
    <property type="match status" value="1"/>
</dbReference>
<dbReference type="PANTHER" id="PTHR23257:SF969">
    <property type="entry name" value="INTEGRIN-LINKED PROTEIN KINASE"/>
    <property type="match status" value="1"/>
</dbReference>
<organism evidence="2 3">
    <name type="scientific">Ceratodon purpureus</name>
    <name type="common">Fire moss</name>
    <name type="synonym">Dicranum purpureum</name>
    <dbReference type="NCBI Taxonomy" id="3225"/>
    <lineage>
        <taxon>Eukaryota</taxon>
        <taxon>Viridiplantae</taxon>
        <taxon>Streptophyta</taxon>
        <taxon>Embryophyta</taxon>
        <taxon>Bryophyta</taxon>
        <taxon>Bryophytina</taxon>
        <taxon>Bryopsida</taxon>
        <taxon>Dicranidae</taxon>
        <taxon>Pseudoditrichales</taxon>
        <taxon>Ditrichaceae</taxon>
        <taxon>Ceratodon</taxon>
    </lineage>
</organism>
<keyword evidence="3" id="KW-1185">Reference proteome</keyword>
<dbReference type="InterPro" id="IPR008271">
    <property type="entry name" value="Ser/Thr_kinase_AS"/>
</dbReference>
<dbReference type="Gene3D" id="1.10.510.10">
    <property type="entry name" value="Transferase(Phosphotransferase) domain 1"/>
    <property type="match status" value="1"/>
</dbReference>
<dbReference type="PROSITE" id="PS00108">
    <property type="entry name" value="PROTEIN_KINASE_ST"/>
    <property type="match status" value="1"/>
</dbReference>
<dbReference type="InterPro" id="IPR001245">
    <property type="entry name" value="Ser-Thr/Tyr_kinase_cat_dom"/>
</dbReference>
<gene>
    <name evidence="2" type="ORF">KC19_11G136300</name>
</gene>
<evidence type="ECO:0000259" key="1">
    <source>
        <dbReference type="PROSITE" id="PS50011"/>
    </source>
</evidence>
<dbReference type="GO" id="GO:0004672">
    <property type="term" value="F:protein kinase activity"/>
    <property type="evidence" value="ECO:0007669"/>
    <property type="project" value="InterPro"/>
</dbReference>
<reference evidence="2 3" key="1">
    <citation type="submission" date="2020-06" db="EMBL/GenBank/DDBJ databases">
        <title>WGS assembly of Ceratodon purpureus strain R40.</title>
        <authorList>
            <person name="Carey S.B."/>
            <person name="Jenkins J."/>
            <person name="Shu S."/>
            <person name="Lovell J.T."/>
            <person name="Sreedasyam A."/>
            <person name="Maumus F."/>
            <person name="Tiley G.P."/>
            <person name="Fernandez-Pozo N."/>
            <person name="Barry K."/>
            <person name="Chen C."/>
            <person name="Wang M."/>
            <person name="Lipzen A."/>
            <person name="Daum C."/>
            <person name="Saski C.A."/>
            <person name="Payton A.C."/>
            <person name="Mcbreen J.C."/>
            <person name="Conrad R.E."/>
            <person name="Kollar L.M."/>
            <person name="Olsson S."/>
            <person name="Huttunen S."/>
            <person name="Landis J.B."/>
            <person name="Wickett N.J."/>
            <person name="Johnson M.G."/>
            <person name="Rensing S.A."/>
            <person name="Grimwood J."/>
            <person name="Schmutz J."/>
            <person name="Mcdaniel S.F."/>
        </authorList>
    </citation>
    <scope>NUCLEOTIDE SEQUENCE [LARGE SCALE GENOMIC DNA]</scope>
    <source>
        <strain evidence="2 3">R40</strain>
    </source>
</reference>
<dbReference type="AlphaFoldDB" id="A0A8T0GH64"/>
<dbReference type="EMBL" id="CM026432">
    <property type="protein sequence ID" value="KAG0557509.1"/>
    <property type="molecule type" value="Genomic_DNA"/>
</dbReference>
<dbReference type="SUPFAM" id="SSF56112">
    <property type="entry name" value="Protein kinase-like (PK-like)"/>
    <property type="match status" value="1"/>
</dbReference>
<dbReference type="InterPro" id="IPR000719">
    <property type="entry name" value="Prot_kinase_dom"/>
</dbReference>
<dbReference type="InterPro" id="IPR011009">
    <property type="entry name" value="Kinase-like_dom_sf"/>
</dbReference>
<feature type="domain" description="Protein kinase" evidence="1">
    <location>
        <begin position="111"/>
        <end position="401"/>
    </location>
</feature>
<proteinExistence type="predicted"/>
<dbReference type="GO" id="GO:0007165">
    <property type="term" value="P:signal transduction"/>
    <property type="evidence" value="ECO:0007669"/>
    <property type="project" value="TreeGrafter"/>
</dbReference>
<comment type="caution">
    <text evidence="2">The sequence shown here is derived from an EMBL/GenBank/DDBJ whole genome shotgun (WGS) entry which is preliminary data.</text>
</comment>
<dbReference type="PROSITE" id="PS50011">
    <property type="entry name" value="PROTEIN_KINASE_DOM"/>
    <property type="match status" value="1"/>
</dbReference>
<evidence type="ECO:0000313" key="2">
    <source>
        <dbReference type="EMBL" id="KAG0557509.1"/>
    </source>
</evidence>
<protein>
    <recommendedName>
        <fullName evidence="1">Protein kinase domain-containing protein</fullName>
    </recommendedName>
</protein>
<name>A0A8T0GH64_CERPU</name>
<dbReference type="Proteomes" id="UP000822688">
    <property type="component" value="Chromosome 11"/>
</dbReference>
<dbReference type="SMART" id="SM00220">
    <property type="entry name" value="S_TKc"/>
    <property type="match status" value="1"/>
</dbReference>
<dbReference type="GO" id="GO:0005737">
    <property type="term" value="C:cytoplasm"/>
    <property type="evidence" value="ECO:0007669"/>
    <property type="project" value="TreeGrafter"/>
</dbReference>
<evidence type="ECO:0000313" key="3">
    <source>
        <dbReference type="Proteomes" id="UP000822688"/>
    </source>
</evidence>
<dbReference type="Pfam" id="PF07714">
    <property type="entry name" value="PK_Tyr_Ser-Thr"/>
    <property type="match status" value="1"/>
</dbReference>